<sequence length="152" mass="16029">MPLHSFDRSRVAHAAHRRAAIATFIEFRPSRLSPGPSASASAVVSRRSEIPSLSPSLPPSVTEKIATLRRRGCQSAIRRRDASNIPRAAAAPASASSRQREIPAPPGGRSTASVSAPARQLAGPYARHLRKNGASPRGGAIFEGRRRAAANA</sequence>
<keyword evidence="3" id="KW-1185">Reference proteome</keyword>
<dbReference type="AlphaFoldDB" id="A0A2R6X7T3"/>
<reference evidence="3" key="1">
    <citation type="journal article" date="2017" name="Cell">
        <title>Insights into land plant evolution garnered from the Marchantia polymorpha genome.</title>
        <authorList>
            <person name="Bowman J.L."/>
            <person name="Kohchi T."/>
            <person name="Yamato K.T."/>
            <person name="Jenkins J."/>
            <person name="Shu S."/>
            <person name="Ishizaki K."/>
            <person name="Yamaoka S."/>
            <person name="Nishihama R."/>
            <person name="Nakamura Y."/>
            <person name="Berger F."/>
            <person name="Adam C."/>
            <person name="Aki S.S."/>
            <person name="Althoff F."/>
            <person name="Araki T."/>
            <person name="Arteaga-Vazquez M.A."/>
            <person name="Balasubrmanian S."/>
            <person name="Barry K."/>
            <person name="Bauer D."/>
            <person name="Boehm C.R."/>
            <person name="Briginshaw L."/>
            <person name="Caballero-Perez J."/>
            <person name="Catarino B."/>
            <person name="Chen F."/>
            <person name="Chiyoda S."/>
            <person name="Chovatia M."/>
            <person name="Davies K.M."/>
            <person name="Delmans M."/>
            <person name="Demura T."/>
            <person name="Dierschke T."/>
            <person name="Dolan L."/>
            <person name="Dorantes-Acosta A.E."/>
            <person name="Eklund D.M."/>
            <person name="Florent S.N."/>
            <person name="Flores-Sandoval E."/>
            <person name="Fujiyama A."/>
            <person name="Fukuzawa H."/>
            <person name="Galik B."/>
            <person name="Grimanelli D."/>
            <person name="Grimwood J."/>
            <person name="Grossniklaus U."/>
            <person name="Hamada T."/>
            <person name="Haseloff J."/>
            <person name="Hetherington A.J."/>
            <person name="Higo A."/>
            <person name="Hirakawa Y."/>
            <person name="Hundley H.N."/>
            <person name="Ikeda Y."/>
            <person name="Inoue K."/>
            <person name="Inoue S.I."/>
            <person name="Ishida S."/>
            <person name="Jia Q."/>
            <person name="Kakita M."/>
            <person name="Kanazawa T."/>
            <person name="Kawai Y."/>
            <person name="Kawashima T."/>
            <person name="Kennedy M."/>
            <person name="Kinose K."/>
            <person name="Kinoshita T."/>
            <person name="Kohara Y."/>
            <person name="Koide E."/>
            <person name="Komatsu K."/>
            <person name="Kopischke S."/>
            <person name="Kubo M."/>
            <person name="Kyozuka J."/>
            <person name="Lagercrantz U."/>
            <person name="Lin S.S."/>
            <person name="Lindquist E."/>
            <person name="Lipzen A.M."/>
            <person name="Lu C.W."/>
            <person name="De Luna E."/>
            <person name="Martienssen R.A."/>
            <person name="Minamino N."/>
            <person name="Mizutani M."/>
            <person name="Mizutani M."/>
            <person name="Mochizuki N."/>
            <person name="Monte I."/>
            <person name="Mosher R."/>
            <person name="Nagasaki H."/>
            <person name="Nakagami H."/>
            <person name="Naramoto S."/>
            <person name="Nishitani K."/>
            <person name="Ohtani M."/>
            <person name="Okamoto T."/>
            <person name="Okumura M."/>
            <person name="Phillips J."/>
            <person name="Pollak B."/>
            <person name="Reinders A."/>
            <person name="Rovekamp M."/>
            <person name="Sano R."/>
            <person name="Sawa S."/>
            <person name="Schmid M.W."/>
            <person name="Shirakawa M."/>
            <person name="Solano R."/>
            <person name="Spunde A."/>
            <person name="Suetsugu N."/>
            <person name="Sugano S."/>
            <person name="Sugiyama A."/>
            <person name="Sun R."/>
            <person name="Suzuki Y."/>
            <person name="Takenaka M."/>
            <person name="Takezawa D."/>
            <person name="Tomogane H."/>
            <person name="Tsuzuki M."/>
            <person name="Ueda T."/>
            <person name="Umeda M."/>
            <person name="Ward J.M."/>
            <person name="Watanabe Y."/>
            <person name="Yazaki K."/>
            <person name="Yokoyama R."/>
            <person name="Yoshitake Y."/>
            <person name="Yotsui I."/>
            <person name="Zachgo S."/>
            <person name="Schmutz J."/>
        </authorList>
    </citation>
    <scope>NUCLEOTIDE SEQUENCE [LARGE SCALE GENOMIC DNA]</scope>
    <source>
        <strain evidence="3">Tak-1</strain>
    </source>
</reference>
<evidence type="ECO:0000313" key="3">
    <source>
        <dbReference type="Proteomes" id="UP000244005"/>
    </source>
</evidence>
<gene>
    <name evidence="2" type="ORF">MARPO_0031s0131</name>
</gene>
<name>A0A2R6X7T3_MARPO</name>
<organism evidence="2 3">
    <name type="scientific">Marchantia polymorpha</name>
    <name type="common">Common liverwort</name>
    <name type="synonym">Marchantia aquatica</name>
    <dbReference type="NCBI Taxonomy" id="3197"/>
    <lineage>
        <taxon>Eukaryota</taxon>
        <taxon>Viridiplantae</taxon>
        <taxon>Streptophyta</taxon>
        <taxon>Embryophyta</taxon>
        <taxon>Marchantiophyta</taxon>
        <taxon>Marchantiopsida</taxon>
        <taxon>Marchantiidae</taxon>
        <taxon>Marchantiales</taxon>
        <taxon>Marchantiaceae</taxon>
        <taxon>Marchantia</taxon>
    </lineage>
</organism>
<evidence type="ECO:0000313" key="2">
    <source>
        <dbReference type="EMBL" id="PTQ42164.1"/>
    </source>
</evidence>
<proteinExistence type="predicted"/>
<dbReference type="EMBL" id="KZ772703">
    <property type="protein sequence ID" value="PTQ42164.1"/>
    <property type="molecule type" value="Genomic_DNA"/>
</dbReference>
<feature type="region of interest" description="Disordered" evidence="1">
    <location>
        <begin position="69"/>
        <end position="152"/>
    </location>
</feature>
<dbReference type="Proteomes" id="UP000244005">
    <property type="component" value="Unassembled WGS sequence"/>
</dbReference>
<protein>
    <submittedName>
        <fullName evidence="2">Uncharacterized protein</fullName>
    </submittedName>
</protein>
<evidence type="ECO:0000256" key="1">
    <source>
        <dbReference type="SAM" id="MobiDB-lite"/>
    </source>
</evidence>
<accession>A0A2R6X7T3</accession>
<feature type="compositionally biased region" description="Low complexity" evidence="1">
    <location>
        <begin position="86"/>
        <end position="97"/>
    </location>
</feature>
<dbReference type="Gramene" id="Mp2g04760.1">
    <property type="protein sequence ID" value="Mp2g04760.1.cds1"/>
    <property type="gene ID" value="Mp2g04760"/>
</dbReference>